<dbReference type="SUPFAM" id="SSF109604">
    <property type="entry name" value="HD-domain/PDEase-like"/>
    <property type="match status" value="1"/>
</dbReference>
<dbReference type="KEGG" id="ssm:Spirs_4078"/>
<dbReference type="PROSITE" id="PS51833">
    <property type="entry name" value="HDOD"/>
    <property type="match status" value="1"/>
</dbReference>
<protein>
    <submittedName>
        <fullName evidence="2">Metal dependent phosphohydrolase</fullName>
    </submittedName>
</protein>
<feature type="domain" description="HDOD" evidence="1">
    <location>
        <begin position="19"/>
        <end position="217"/>
    </location>
</feature>
<keyword evidence="3" id="KW-1185">Reference proteome</keyword>
<evidence type="ECO:0000313" key="2">
    <source>
        <dbReference type="EMBL" id="ADK83160.1"/>
    </source>
</evidence>
<organism evidence="2 3">
    <name type="scientific">Sediminispirochaeta smaragdinae (strain DSM 11293 / JCM 15392 / SEBR 4228)</name>
    <name type="common">Spirochaeta smaragdinae</name>
    <dbReference type="NCBI Taxonomy" id="573413"/>
    <lineage>
        <taxon>Bacteria</taxon>
        <taxon>Pseudomonadati</taxon>
        <taxon>Spirochaetota</taxon>
        <taxon>Spirochaetia</taxon>
        <taxon>Spirochaetales</taxon>
        <taxon>Spirochaetaceae</taxon>
        <taxon>Sediminispirochaeta</taxon>
    </lineage>
</organism>
<dbReference type="OrthoDB" id="355331at2"/>
<dbReference type="PANTHER" id="PTHR33525:SF3">
    <property type="entry name" value="RIBONUCLEASE Y"/>
    <property type="match status" value="1"/>
</dbReference>
<dbReference type="eggNOG" id="COG1639">
    <property type="taxonomic scope" value="Bacteria"/>
</dbReference>
<reference evidence="2 3" key="1">
    <citation type="journal article" date="2010" name="Stand. Genomic Sci.">
        <title>Complete genome sequence of Spirochaeta smaragdinae type strain (SEBR 4228).</title>
        <authorList>
            <person name="Mavromatis K."/>
            <person name="Yasawong M."/>
            <person name="Chertkov O."/>
            <person name="Lapidus A."/>
            <person name="Lucas S."/>
            <person name="Nolan M."/>
            <person name="Del Rio T.G."/>
            <person name="Tice H."/>
            <person name="Cheng J.F."/>
            <person name="Pitluck S."/>
            <person name="Liolios K."/>
            <person name="Ivanova N."/>
            <person name="Tapia R."/>
            <person name="Han C."/>
            <person name="Bruce D."/>
            <person name="Goodwin L."/>
            <person name="Pati A."/>
            <person name="Chen A."/>
            <person name="Palaniappan K."/>
            <person name="Land M."/>
            <person name="Hauser L."/>
            <person name="Chang Y.J."/>
            <person name="Jeffries C.D."/>
            <person name="Detter J.C."/>
            <person name="Rohde M."/>
            <person name="Brambilla E."/>
            <person name="Spring S."/>
            <person name="Goker M."/>
            <person name="Sikorski J."/>
            <person name="Woyke T."/>
            <person name="Bristow J."/>
            <person name="Eisen J.A."/>
            <person name="Markowitz V."/>
            <person name="Hugenholtz P."/>
            <person name="Klenk H.P."/>
            <person name="Kyrpides N.C."/>
        </authorList>
    </citation>
    <scope>NUCLEOTIDE SEQUENCE [LARGE SCALE GENOMIC DNA]</scope>
    <source>
        <strain evidence="3">DSM 11293 / JCM 15392 / SEBR 4228</strain>
    </source>
</reference>
<dbReference type="Pfam" id="PF08668">
    <property type="entry name" value="HDOD"/>
    <property type="match status" value="1"/>
</dbReference>
<gene>
    <name evidence="2" type="ordered locus">Spirs_4078</name>
</gene>
<dbReference type="InterPro" id="IPR006675">
    <property type="entry name" value="HDIG_dom"/>
</dbReference>
<dbReference type="RefSeq" id="WP_013256616.1">
    <property type="nucleotide sequence ID" value="NC_014364.1"/>
</dbReference>
<dbReference type="STRING" id="573413.Spirs_4078"/>
<dbReference type="InterPro" id="IPR013976">
    <property type="entry name" value="HDOD"/>
</dbReference>
<proteinExistence type="predicted"/>
<sequence length="293" mass="32939">MSEDREKNLRIVALYINKMPSLPTSVAKVMEISNDPNASPADLNRVISIDPVLMGRVMKLINSAYYGLNQRITSLVRAIIMLGINTVKNLALSTAILGNLGGKEHFQALNMDGFWRHSLCVGVTAKQIAKKRKVDPRKIEEFFVAGLLHDIGKIPLNNRLSDQYFLAMSIADRETMPLYKAEKRAMAIHHCEAGQLIAKTWNLGQEISDAIIYHHSPSAYEGKHREMVLTIAAANYLANFLEIGFSGDRYPEKLPLELFDEIGVSFDWLEEIEEVVNEEIERARIFLKLGGEA</sequence>
<accession>E1R9J1</accession>
<dbReference type="InterPro" id="IPR052340">
    <property type="entry name" value="RNase_Y/CdgJ"/>
</dbReference>
<evidence type="ECO:0000313" key="3">
    <source>
        <dbReference type="Proteomes" id="UP000002318"/>
    </source>
</evidence>
<dbReference type="InterPro" id="IPR003607">
    <property type="entry name" value="HD/PDEase_dom"/>
</dbReference>
<dbReference type="PANTHER" id="PTHR33525">
    <property type="match status" value="1"/>
</dbReference>
<dbReference type="SMART" id="SM00471">
    <property type="entry name" value="HDc"/>
    <property type="match status" value="1"/>
</dbReference>
<dbReference type="EMBL" id="CP002116">
    <property type="protein sequence ID" value="ADK83160.1"/>
    <property type="molecule type" value="Genomic_DNA"/>
</dbReference>
<dbReference type="HOGENOM" id="CLU_048246_4_2_12"/>
<dbReference type="AlphaFoldDB" id="E1R9J1"/>
<dbReference type="Gene3D" id="1.10.3210.10">
    <property type="entry name" value="Hypothetical protein af1432"/>
    <property type="match status" value="1"/>
</dbReference>
<dbReference type="Proteomes" id="UP000002318">
    <property type="component" value="Chromosome"/>
</dbReference>
<name>E1R9J1_SEDSS</name>
<evidence type="ECO:0000259" key="1">
    <source>
        <dbReference type="PROSITE" id="PS51833"/>
    </source>
</evidence>
<dbReference type="NCBIfam" id="TIGR00277">
    <property type="entry name" value="HDIG"/>
    <property type="match status" value="1"/>
</dbReference>
<dbReference type="CDD" id="cd00077">
    <property type="entry name" value="HDc"/>
    <property type="match status" value="1"/>
</dbReference>